<dbReference type="Proteomes" id="UP000664132">
    <property type="component" value="Unassembled WGS sequence"/>
</dbReference>
<keyword evidence="2" id="KW-1185">Reference proteome</keyword>
<dbReference type="EMBL" id="JAFJYH010000183">
    <property type="protein sequence ID" value="KAG4416537.1"/>
    <property type="molecule type" value="Genomic_DNA"/>
</dbReference>
<dbReference type="InterPro" id="IPR008441">
    <property type="entry name" value="AfumC-like_glycosyl_Trfase"/>
</dbReference>
<gene>
    <name evidence="1" type="ORF">IFR04_010331</name>
</gene>
<dbReference type="InterPro" id="IPR029044">
    <property type="entry name" value="Nucleotide-diphossugar_trans"/>
</dbReference>
<dbReference type="Pfam" id="PF05704">
    <property type="entry name" value="Caps_synth"/>
    <property type="match status" value="1"/>
</dbReference>
<dbReference type="Gene3D" id="3.90.550.20">
    <property type="match status" value="1"/>
</dbReference>
<sequence>MSPQFRVPDEFRNEVRYVEAKDPRTDEELLEALTKHVPISEDSEKNIWTFWHSGVQSMPAWCQRNIFNWIRLCGPSWTVRVLDNVLGSPNNALKWTESSKIKLPSAFVNGTMDGPYTGPHSADFLRGVCLYLYGGVWMDTGIILIRDLDRICWNKLVDPSSPYQVSAPLMHGTIIANHFVASRKGDPFIKRWHDIFVHMWEGQTSSANIIQHPLAAIGATIKFEDSAARGFHWEFKVEPQFVAGYIAQVLAWMRLSALEEPNGFNGREYAVENILLFDALDEDWGAETVVGFQGQALFDALATKCGPDADRESEEYKLAYKNAWRILTKSSMQKITHGKNLTKTPALGVIWDEKENEGKDVEPGTFADLLRYGSVHLEQTRESIQYVKGEKPELVIAKGLLEP</sequence>
<name>A0A8H7TCC0_9HELO</name>
<accession>A0A8H7TCC0</accession>
<protein>
    <recommendedName>
        <fullName evidence="3">Capsule polysaccharide biosynthesis protein</fullName>
    </recommendedName>
</protein>
<dbReference type="AlphaFoldDB" id="A0A8H7TCC0"/>
<reference evidence="1" key="1">
    <citation type="submission" date="2021-02" db="EMBL/GenBank/DDBJ databases">
        <title>Genome sequence Cadophora malorum strain M34.</title>
        <authorList>
            <person name="Stefanovic E."/>
            <person name="Vu D."/>
            <person name="Scully C."/>
            <person name="Dijksterhuis J."/>
            <person name="Roader J."/>
            <person name="Houbraken J."/>
        </authorList>
    </citation>
    <scope>NUCLEOTIDE SEQUENCE</scope>
    <source>
        <strain evidence="1">M34</strain>
    </source>
</reference>
<proteinExistence type="predicted"/>
<organism evidence="1 2">
    <name type="scientific">Cadophora malorum</name>
    <dbReference type="NCBI Taxonomy" id="108018"/>
    <lineage>
        <taxon>Eukaryota</taxon>
        <taxon>Fungi</taxon>
        <taxon>Dikarya</taxon>
        <taxon>Ascomycota</taxon>
        <taxon>Pezizomycotina</taxon>
        <taxon>Leotiomycetes</taxon>
        <taxon>Helotiales</taxon>
        <taxon>Ploettnerulaceae</taxon>
        <taxon>Cadophora</taxon>
    </lineage>
</organism>
<evidence type="ECO:0008006" key="3">
    <source>
        <dbReference type="Google" id="ProtNLM"/>
    </source>
</evidence>
<dbReference type="OrthoDB" id="409543at2759"/>
<evidence type="ECO:0000313" key="1">
    <source>
        <dbReference type="EMBL" id="KAG4416537.1"/>
    </source>
</evidence>
<dbReference type="SUPFAM" id="SSF53448">
    <property type="entry name" value="Nucleotide-diphospho-sugar transferases"/>
    <property type="match status" value="1"/>
</dbReference>
<evidence type="ECO:0000313" key="2">
    <source>
        <dbReference type="Proteomes" id="UP000664132"/>
    </source>
</evidence>
<dbReference type="GO" id="GO:0016757">
    <property type="term" value="F:glycosyltransferase activity"/>
    <property type="evidence" value="ECO:0007669"/>
    <property type="project" value="InterPro"/>
</dbReference>
<comment type="caution">
    <text evidence="1">The sequence shown here is derived from an EMBL/GenBank/DDBJ whole genome shotgun (WGS) entry which is preliminary data.</text>
</comment>